<dbReference type="PROSITE" id="PS50109">
    <property type="entry name" value="HIS_KIN"/>
    <property type="match status" value="1"/>
</dbReference>
<dbReference type="InterPro" id="IPR052162">
    <property type="entry name" value="Sensor_kinase/Photoreceptor"/>
</dbReference>
<evidence type="ECO:0000256" key="6">
    <source>
        <dbReference type="PROSITE-ProRule" id="PRU00169"/>
    </source>
</evidence>
<dbReference type="SMART" id="SM00086">
    <property type="entry name" value="PAC"/>
    <property type="match status" value="3"/>
</dbReference>
<evidence type="ECO:0000313" key="12">
    <source>
        <dbReference type="Proteomes" id="UP000245934"/>
    </source>
</evidence>
<evidence type="ECO:0000259" key="7">
    <source>
        <dbReference type="PROSITE" id="PS50109"/>
    </source>
</evidence>
<dbReference type="CDD" id="cd00130">
    <property type="entry name" value="PAS"/>
    <property type="match status" value="4"/>
</dbReference>
<keyword evidence="12" id="KW-1185">Reference proteome</keyword>
<dbReference type="InterPro" id="IPR004358">
    <property type="entry name" value="Sig_transdc_His_kin-like_C"/>
</dbReference>
<organism evidence="11 12">
    <name type="scientific">Methanospirillum stamsii</name>
    <dbReference type="NCBI Taxonomy" id="1277351"/>
    <lineage>
        <taxon>Archaea</taxon>
        <taxon>Methanobacteriati</taxon>
        <taxon>Methanobacteriota</taxon>
        <taxon>Stenosarchaea group</taxon>
        <taxon>Methanomicrobia</taxon>
        <taxon>Methanomicrobiales</taxon>
        <taxon>Methanospirillaceae</taxon>
        <taxon>Methanospirillum</taxon>
    </lineage>
</organism>
<evidence type="ECO:0000259" key="8">
    <source>
        <dbReference type="PROSITE" id="PS50110"/>
    </source>
</evidence>
<evidence type="ECO:0000259" key="9">
    <source>
        <dbReference type="PROSITE" id="PS50112"/>
    </source>
</evidence>
<feature type="domain" description="PAC" evidence="10">
    <location>
        <begin position="1024"/>
        <end position="1077"/>
    </location>
</feature>
<dbReference type="InterPro" id="IPR000700">
    <property type="entry name" value="PAS-assoc_C"/>
</dbReference>
<dbReference type="NCBIfam" id="TIGR00229">
    <property type="entry name" value="sensory_box"/>
    <property type="match status" value="4"/>
</dbReference>
<reference evidence="11 12" key="1">
    <citation type="submission" date="2018-05" db="EMBL/GenBank/DDBJ databases">
        <title>Draft genome of Methanospirillum stamsii Pt1.</title>
        <authorList>
            <person name="Dueholm M.S."/>
            <person name="Nielsen P.H."/>
            <person name="Bakmann L.F."/>
            <person name="Otzen D.E."/>
        </authorList>
    </citation>
    <scope>NUCLEOTIDE SEQUENCE [LARGE SCALE GENOMIC DNA]</scope>
    <source>
        <strain evidence="11 12">Pt1</strain>
    </source>
</reference>
<dbReference type="Pfam" id="PF08447">
    <property type="entry name" value="PAS_3"/>
    <property type="match status" value="1"/>
</dbReference>
<dbReference type="Gene3D" id="3.30.450.20">
    <property type="entry name" value="PAS domain"/>
    <property type="match status" value="6"/>
</dbReference>
<feature type="domain" description="PAS" evidence="9">
    <location>
        <begin position="277"/>
        <end position="347"/>
    </location>
</feature>
<dbReference type="SUPFAM" id="SSF55874">
    <property type="entry name" value="ATPase domain of HSP90 chaperone/DNA topoisomerase II/histidine kinase"/>
    <property type="match status" value="1"/>
</dbReference>
<gene>
    <name evidence="11" type="ORF">DLD82_08620</name>
</gene>
<dbReference type="InterPro" id="IPR036890">
    <property type="entry name" value="HATPase_C_sf"/>
</dbReference>
<evidence type="ECO:0000256" key="1">
    <source>
        <dbReference type="ARBA" id="ARBA00000085"/>
    </source>
</evidence>
<dbReference type="PANTHER" id="PTHR43304">
    <property type="entry name" value="PHYTOCHROME-LIKE PROTEIN CPH1"/>
    <property type="match status" value="1"/>
</dbReference>
<keyword evidence="5" id="KW-0418">Kinase</keyword>
<dbReference type="InterPro" id="IPR000014">
    <property type="entry name" value="PAS"/>
</dbReference>
<feature type="domain" description="Histidine kinase" evidence="7">
    <location>
        <begin position="1226"/>
        <end position="1419"/>
    </location>
</feature>
<dbReference type="Pfam" id="PF00072">
    <property type="entry name" value="Response_reg"/>
    <property type="match status" value="1"/>
</dbReference>
<dbReference type="InterPro" id="IPR005467">
    <property type="entry name" value="His_kinase_dom"/>
</dbReference>
<keyword evidence="4" id="KW-0808">Transferase</keyword>
<dbReference type="SMART" id="SM00091">
    <property type="entry name" value="PAS"/>
    <property type="match status" value="6"/>
</dbReference>
<dbReference type="InterPro" id="IPR029016">
    <property type="entry name" value="GAF-like_dom_sf"/>
</dbReference>
<dbReference type="SMART" id="SM00387">
    <property type="entry name" value="HATPase_c"/>
    <property type="match status" value="1"/>
</dbReference>
<feature type="domain" description="PAS" evidence="9">
    <location>
        <begin position="1078"/>
        <end position="1148"/>
    </location>
</feature>
<comment type="catalytic activity">
    <reaction evidence="1">
        <text>ATP + protein L-histidine = ADP + protein N-phospho-L-histidine.</text>
        <dbReference type="EC" id="2.7.13.3"/>
    </reaction>
</comment>
<evidence type="ECO:0000259" key="10">
    <source>
        <dbReference type="PROSITE" id="PS50113"/>
    </source>
</evidence>
<dbReference type="PROSITE" id="PS50112">
    <property type="entry name" value="PAS"/>
    <property type="match status" value="4"/>
</dbReference>
<dbReference type="Gene3D" id="3.40.50.2300">
    <property type="match status" value="1"/>
</dbReference>
<dbReference type="Pfam" id="PF02518">
    <property type="entry name" value="HATPase_c"/>
    <property type="match status" value="1"/>
</dbReference>
<feature type="modified residue" description="4-aspartylphosphate" evidence="6">
    <location>
        <position position="64"/>
    </location>
</feature>
<feature type="domain" description="PAS" evidence="9">
    <location>
        <begin position="152"/>
        <end position="196"/>
    </location>
</feature>
<dbReference type="InterPro" id="IPR035965">
    <property type="entry name" value="PAS-like_dom_sf"/>
</dbReference>
<keyword evidence="3 6" id="KW-0597">Phosphoprotein</keyword>
<dbReference type="Gene3D" id="3.30.450.40">
    <property type="match status" value="1"/>
</dbReference>
<dbReference type="GO" id="GO:0004673">
    <property type="term" value="F:protein histidine kinase activity"/>
    <property type="evidence" value="ECO:0007669"/>
    <property type="project" value="UniProtKB-EC"/>
</dbReference>
<accession>A0A2V2N3A1</accession>
<dbReference type="CDD" id="cd00156">
    <property type="entry name" value="REC"/>
    <property type="match status" value="1"/>
</dbReference>
<feature type="domain" description="Response regulatory" evidence="8">
    <location>
        <begin position="14"/>
        <end position="129"/>
    </location>
</feature>
<evidence type="ECO:0000313" key="11">
    <source>
        <dbReference type="EMBL" id="PWR74632.1"/>
    </source>
</evidence>
<protein>
    <recommendedName>
        <fullName evidence="2">histidine kinase</fullName>
        <ecNumber evidence="2">2.7.13.3</ecNumber>
    </recommendedName>
</protein>
<dbReference type="PRINTS" id="PR00344">
    <property type="entry name" value="BCTRLSENSOR"/>
</dbReference>
<dbReference type="EMBL" id="QGMZ01000016">
    <property type="protein sequence ID" value="PWR74632.1"/>
    <property type="molecule type" value="Genomic_DNA"/>
</dbReference>
<evidence type="ECO:0000256" key="5">
    <source>
        <dbReference type="ARBA" id="ARBA00022777"/>
    </source>
</evidence>
<dbReference type="EC" id="2.7.13.3" evidence="2"/>
<feature type="domain" description="PAC" evidence="10">
    <location>
        <begin position="350"/>
        <end position="402"/>
    </location>
</feature>
<dbReference type="Pfam" id="PF13426">
    <property type="entry name" value="PAS_9"/>
    <property type="match status" value="4"/>
</dbReference>
<dbReference type="SUPFAM" id="SSF55785">
    <property type="entry name" value="PYP-like sensor domain (PAS domain)"/>
    <property type="match status" value="6"/>
</dbReference>
<dbReference type="PROSITE" id="PS50113">
    <property type="entry name" value="PAC"/>
    <property type="match status" value="2"/>
</dbReference>
<dbReference type="Gene3D" id="3.30.565.10">
    <property type="entry name" value="Histidine kinase-like ATPase, C-terminal domain"/>
    <property type="match status" value="1"/>
</dbReference>
<dbReference type="InterPro" id="IPR001789">
    <property type="entry name" value="Sig_transdc_resp-reg_receiver"/>
</dbReference>
<feature type="domain" description="PAS" evidence="9">
    <location>
        <begin position="695"/>
        <end position="741"/>
    </location>
</feature>
<name>A0A2V2N3A1_9EURY</name>
<evidence type="ECO:0000256" key="2">
    <source>
        <dbReference type="ARBA" id="ARBA00012438"/>
    </source>
</evidence>
<proteinExistence type="predicted"/>
<dbReference type="PROSITE" id="PS50110">
    <property type="entry name" value="RESPONSE_REGULATORY"/>
    <property type="match status" value="1"/>
</dbReference>
<dbReference type="Pfam" id="PF13188">
    <property type="entry name" value="PAS_8"/>
    <property type="match status" value="1"/>
</dbReference>
<dbReference type="SUPFAM" id="SSF55781">
    <property type="entry name" value="GAF domain-like"/>
    <property type="match status" value="1"/>
</dbReference>
<dbReference type="GO" id="GO:0000160">
    <property type="term" value="P:phosphorelay signal transduction system"/>
    <property type="evidence" value="ECO:0007669"/>
    <property type="project" value="InterPro"/>
</dbReference>
<comment type="caution">
    <text evidence="11">The sequence shown here is derived from an EMBL/GenBank/DDBJ whole genome shotgun (WGS) entry which is preliminary data.</text>
</comment>
<dbReference type="SUPFAM" id="SSF52172">
    <property type="entry name" value="CheY-like"/>
    <property type="match status" value="1"/>
</dbReference>
<dbReference type="InterPro" id="IPR011006">
    <property type="entry name" value="CheY-like_superfamily"/>
</dbReference>
<dbReference type="InterPro" id="IPR001610">
    <property type="entry name" value="PAC"/>
</dbReference>
<dbReference type="InterPro" id="IPR003594">
    <property type="entry name" value="HATPase_dom"/>
</dbReference>
<dbReference type="PANTHER" id="PTHR43304:SF1">
    <property type="entry name" value="PAC DOMAIN-CONTAINING PROTEIN"/>
    <property type="match status" value="1"/>
</dbReference>
<evidence type="ECO:0000256" key="3">
    <source>
        <dbReference type="ARBA" id="ARBA00022553"/>
    </source>
</evidence>
<evidence type="ECO:0000256" key="4">
    <source>
        <dbReference type="ARBA" id="ARBA00022679"/>
    </source>
</evidence>
<dbReference type="Proteomes" id="UP000245934">
    <property type="component" value="Unassembled WGS sequence"/>
</dbReference>
<dbReference type="InterPro" id="IPR013655">
    <property type="entry name" value="PAS_fold_3"/>
</dbReference>
<dbReference type="SMART" id="SM00448">
    <property type="entry name" value="REC"/>
    <property type="match status" value="1"/>
</dbReference>
<sequence>MDFVAMNLSAERITVLAVDDEEEILGLFSHYFSDDELFSIVKADSVGAALEILARQEISAIVSDYLMPGTNGLEFLSLLREQGNKIPFILFTGKGCEDVVIQALNLGADFYIVKGEQPDLQFQILKKQINVLIEKNRADEALIASEKLNRRMLSQLRATLEATEEGILVVSRDGKIADFNEHFLKLWNITPADILDAPLKEFYSRIPAEIPNTLFHSEKILLEDSYLGRRFTIDCNDERVVEVFVRSQKCDDKVIGVVYSFRDITPRIRAELLLAESRERFRILFEHSPVSNMAISPDGRITEVNRAWLSMMKLSREVVIGTPFFDIVDPAAKSDYLTYIQEILKVNVKHDTELVLRDGEGAQVIVLADGSVVRDKDGIIVQIHCVLRDITFQRKTEKQLKWTESLLFEVMNLLPFGICVTGGKNLALIFQNKFFMSFWGPEISTALHLKDGTPTLKDYFDAVCVNNSSSDPGFYDFYTNPNVSCNELELPGKRVVRVLNRSLSLKDGDERIVWAFEDITRLKDQENEIRRYARKIEVLSRIISLSGRAESIPSLADLTLSALTSILQYTGGAFYLRSEKSGAFRMIANTGLSESFISETIEFSIHDYISDHDEKKPLFIHTLSFFCPDFAKRWGITGFAYLPVMCDDVLIGSIHLTCSKPQVIPLEDQEVLLGIGREIGSSLRRLEDKKKLIEERRNQNNLINTLNAAVMVIDANDHTILTVNEYLVKKTGKFRDDLIGKVFSDDISPLISSIPYDTVGIDPVSIKHSYSTDGEDKVLLETLITPGIWNGKKALLCISHDITSTVAALEQARLTEEQLNAIFVTSPFGIILFGPDDRLKEINPVAIRLLGLSAPLVLNRYRYLDDPNIPDVIKEKIKNREPVSAELTYDFSRIRKENLYHTSNFGTIRIRIIVTPVSFSNSEMYDGFYLLIEDISERHQIEHEIHSVRRKLEQILDASNDGFWFYQCNEEVVSLSSHLREILGLSPEKERIPISDCILNIHPDDREIALLSFQKLKDKEISQMSIEIRIRDPEYGWRWVYARGNVSEWDKEGHPLTNVGAITDISRRKESEQRLLESELFNRSLIANLPDYLFICDPNGKILYRNESAGRAFRSFSSDSIGKSLTDFINPENRLSFTTQIEKRINQEELSPFEMYFEQDEEHRICTVVQAFAITFDSKPATLVVLTDITERKQNEIELAGYADTLKGTIEALASANRKLNLLSNVTRHDILNQIHIVRSYLSLLMESSLSDEDERLLEKIAYAIGFIQSHIEFTRNYQEIGVHTPAWQSPQEIIASLNSAGKKIHSDLNSLEIYADPLLSKVFENLYDNAIRHGGNVTEISVHCEEQSDESLLVVWEDNGSGITEDKKEKIFDRGFGNNTGLGLFLIREILALTGISIYEFGKPGVGAKFLIVVPYGKFRFCDNIN</sequence>